<organism evidence="2 3">
    <name type="scientific">Cymbomonas tetramitiformis</name>
    <dbReference type="NCBI Taxonomy" id="36881"/>
    <lineage>
        <taxon>Eukaryota</taxon>
        <taxon>Viridiplantae</taxon>
        <taxon>Chlorophyta</taxon>
        <taxon>Pyramimonadophyceae</taxon>
        <taxon>Pyramimonadales</taxon>
        <taxon>Pyramimonadaceae</taxon>
        <taxon>Cymbomonas</taxon>
    </lineage>
</organism>
<dbReference type="Proteomes" id="UP001190700">
    <property type="component" value="Unassembled WGS sequence"/>
</dbReference>
<feature type="region of interest" description="Disordered" evidence="1">
    <location>
        <begin position="822"/>
        <end position="846"/>
    </location>
</feature>
<gene>
    <name evidence="2" type="ORF">CYMTET_37388</name>
</gene>
<evidence type="ECO:0000313" key="3">
    <source>
        <dbReference type="Proteomes" id="UP001190700"/>
    </source>
</evidence>
<accession>A0AAE0F6I4</accession>
<sequence>MTDAAPPPDDVDDARNDHLPTVVVELDEFRDEMRCCADDCYFKDRSPVPTHSKCVPNAIVDRWKKLGDPLSFSTRWDHFYPKKAEMFTNADEKQHTLYFAIDKPITPYIKNGKVEGLPALKNGEWPELPHVVQEFVSFKDADDFLEFVNNKLGGEKNVMYEILREQRPCRMIADSDAILTRRRKEAGDSFARDELCAALRLLTEWTFNDAESAVGADGDLPVEVRFVDGGCGEKPNGDTKLSVHMYVSGRVLGHNKEHGEFVRACMIANAVVMYCFLLENAEHPLVKFCNLHRDLGVVIREKYADLTSRISEEVESPPTLTLAREEAWPWHPEHLHYMGESMSVKTILYQLAVGDEDAAPDDDRVHESVVRAIWLGARECIGDGLLDNMHTTDRVFRLVDHTKLFQNRPGRALEEVKAEECAFSSWKVIDSVNKTELHKFTATFDLDTATEPLIDFDRIPLFTLWKSDARYRNLVYGGRDASNALKSRSRTAAFAPPPPGKSESMSALRAIHPKLAELLEAEFDGNAMWKESLPSGSLIKNLQLPSQDFPDRLLVNTDEHECGWRAGLTGLPAGKDPGPAHRKNTVYFLLTEHHIQKRCTSSWHDHLTAQNYLNIAYSSRERQAQVCEWLRRLNSPTRPDQTDAMDEGDENRDVSTVASPVANATPGDWRNDETDAMIEMDAMIAMDAMDEGDENRDDSSLATLLSKPLPSDTSRESPSPARVDNPRYEDVAETAKAIASLLAHTGPARDIWVAEIKPIIGSIAMIAAGMEGLFPRARELAQNTIGITRFDTLWTASRRNRPNLGVHYLRDVCKRCDEEAASANRSDSEHFAPLSGDTGEDQEVTQEIRDRDKLTRDQLEFHSTSMVDKTPSSRFYKLSSEDVVGGVLKRKREDAPEQITDVLRFLNSEKRCPESGEPLSFRVNQEGKFTVSCRQSDCVTCPKKLRSFNPGVINMIYAPQINITNNNYTSVESHVAKAHLLPDKILEDYNAKYAKVLHGGKMAVGILKDPPTMPMRFVSYHTFKEMLQENDISKVQDGFYRNPVTFEMTDKPNWVFVNNTDAWLHNAQANKCDRARFLPGDTSAKDRGILNLWQGWGVEPSAEGDCSLFWDLVKDLCGDCDALFEYTQKWMAHMFQKPMEKSAGAMLMFGGKEEGVGLDTMVEMLSACVGEAHYYTGTRTQDIVSHFNGAMCDSLLVFLNEAGYAGNHEVTGILRGMATNTRTSKTYKGKETEFTDTFFRIIKGTNEKRVTEVTGKARRDFCFQPTGKYLKDRAWWVRMRQQMKSANNLGIRRLLHELLHVIDITNYDPASAPKSAALENARWDQRKLSLKPVEDFAHWFLDVPVADFQACNPITSEKLYEMFFRSYGHLPAAKYITPKKFGTDFNEILIGTKHKPRTVDGTPAMQGNIKVPGAYDARGRRFESLEICRKAFEKYTHSSSVDMWELPFDENGVQTDPAHNINTVLAPPRNE</sequence>
<dbReference type="EMBL" id="LGRX02024847">
    <property type="protein sequence ID" value="KAK3253389.1"/>
    <property type="molecule type" value="Genomic_DNA"/>
</dbReference>
<keyword evidence="3" id="KW-1185">Reference proteome</keyword>
<evidence type="ECO:0000256" key="1">
    <source>
        <dbReference type="SAM" id="MobiDB-lite"/>
    </source>
</evidence>
<comment type="caution">
    <text evidence="2">The sequence shown here is derived from an EMBL/GenBank/DDBJ whole genome shotgun (WGS) entry which is preliminary data.</text>
</comment>
<name>A0AAE0F6I4_9CHLO</name>
<proteinExistence type="predicted"/>
<evidence type="ECO:0000313" key="2">
    <source>
        <dbReference type="EMBL" id="KAK3253389.1"/>
    </source>
</evidence>
<reference evidence="2 3" key="1">
    <citation type="journal article" date="2015" name="Genome Biol. Evol.">
        <title>Comparative Genomics of a Bacterivorous Green Alga Reveals Evolutionary Causalities and Consequences of Phago-Mixotrophic Mode of Nutrition.</title>
        <authorList>
            <person name="Burns J.A."/>
            <person name="Paasch A."/>
            <person name="Narechania A."/>
            <person name="Kim E."/>
        </authorList>
    </citation>
    <scope>NUCLEOTIDE SEQUENCE [LARGE SCALE GENOMIC DNA]</scope>
    <source>
        <strain evidence="2 3">PLY_AMNH</strain>
    </source>
</reference>
<feature type="region of interest" description="Disordered" evidence="1">
    <location>
        <begin position="691"/>
        <end position="727"/>
    </location>
</feature>
<protein>
    <submittedName>
        <fullName evidence="2">Uncharacterized protein</fullName>
    </submittedName>
</protein>
<feature type="region of interest" description="Disordered" evidence="1">
    <location>
        <begin position="635"/>
        <end position="654"/>
    </location>
</feature>